<dbReference type="PANTHER" id="PTHR34301:SF8">
    <property type="entry name" value="ATPASE DOMAIN-CONTAINING PROTEIN"/>
    <property type="match status" value="1"/>
</dbReference>
<reference evidence="1" key="1">
    <citation type="journal article" date="2015" name="Nature">
        <title>Complex archaea that bridge the gap between prokaryotes and eukaryotes.</title>
        <authorList>
            <person name="Spang A."/>
            <person name="Saw J.H."/>
            <person name="Jorgensen S.L."/>
            <person name="Zaremba-Niedzwiedzka K."/>
            <person name="Martijn J."/>
            <person name="Lind A.E."/>
            <person name="van Eijk R."/>
            <person name="Schleper C."/>
            <person name="Guy L."/>
            <person name="Ettema T.J."/>
        </authorList>
    </citation>
    <scope>NUCLEOTIDE SEQUENCE</scope>
</reference>
<sequence>MMNSASKWHYPRTELALSYLKQLEAGLNSIAIFAERRKGKTEFLLDDLSPAAKDNGLRTAYINFWERKSDPVYCITQGVRRAIESDSPRLVRKWKNEFSIKLGVFQSKTTLDASMYPEIAGEALDMLVTPKGGVLLMFDEIQHLATDPAYEELIATLRTFLDTNKKKVRAVFTGSSQDR</sequence>
<gene>
    <name evidence="1" type="ORF">LCGC14_2279840</name>
</gene>
<accession>A0A0F9FPN1</accession>
<dbReference type="InterPro" id="IPR027417">
    <property type="entry name" value="P-loop_NTPase"/>
</dbReference>
<dbReference type="AlphaFoldDB" id="A0A0F9FPN1"/>
<comment type="caution">
    <text evidence="1">The sequence shown here is derived from an EMBL/GenBank/DDBJ whole genome shotgun (WGS) entry which is preliminary data.</text>
</comment>
<organism evidence="1">
    <name type="scientific">marine sediment metagenome</name>
    <dbReference type="NCBI Taxonomy" id="412755"/>
    <lineage>
        <taxon>unclassified sequences</taxon>
        <taxon>metagenomes</taxon>
        <taxon>ecological metagenomes</taxon>
    </lineage>
</organism>
<evidence type="ECO:0000313" key="1">
    <source>
        <dbReference type="EMBL" id="KKL52997.1"/>
    </source>
</evidence>
<protein>
    <recommendedName>
        <fullName evidence="2">ATPase domain-containing protein</fullName>
    </recommendedName>
</protein>
<dbReference type="Gene3D" id="3.40.50.300">
    <property type="entry name" value="P-loop containing nucleotide triphosphate hydrolases"/>
    <property type="match status" value="1"/>
</dbReference>
<feature type="non-terminal residue" evidence="1">
    <location>
        <position position="179"/>
    </location>
</feature>
<evidence type="ECO:0008006" key="2">
    <source>
        <dbReference type="Google" id="ProtNLM"/>
    </source>
</evidence>
<dbReference type="EMBL" id="LAZR01031691">
    <property type="protein sequence ID" value="KKL52997.1"/>
    <property type="molecule type" value="Genomic_DNA"/>
</dbReference>
<dbReference type="SUPFAM" id="SSF52540">
    <property type="entry name" value="P-loop containing nucleoside triphosphate hydrolases"/>
    <property type="match status" value="1"/>
</dbReference>
<dbReference type="PANTHER" id="PTHR34301">
    <property type="entry name" value="DNA-BINDING PROTEIN-RELATED"/>
    <property type="match status" value="1"/>
</dbReference>
<proteinExistence type="predicted"/>
<name>A0A0F9FPN1_9ZZZZ</name>